<dbReference type="EMBL" id="KN822089">
    <property type="protein sequence ID" value="KIM58224.1"/>
    <property type="molecule type" value="Genomic_DNA"/>
</dbReference>
<dbReference type="HOGENOM" id="CLU_2868950_0_0_1"/>
<keyword evidence="3" id="KW-1185">Reference proteome</keyword>
<protein>
    <submittedName>
        <fullName evidence="2">Uncharacterized protein</fullName>
    </submittedName>
</protein>
<reference evidence="2 3" key="1">
    <citation type="submission" date="2014-04" db="EMBL/GenBank/DDBJ databases">
        <authorList>
            <consortium name="DOE Joint Genome Institute"/>
            <person name="Kuo A."/>
            <person name="Kohler A."/>
            <person name="Nagy L.G."/>
            <person name="Floudas D."/>
            <person name="Copeland A."/>
            <person name="Barry K.W."/>
            <person name="Cichocki N."/>
            <person name="Veneault-Fourrey C."/>
            <person name="LaButti K."/>
            <person name="Lindquist E.A."/>
            <person name="Lipzen A."/>
            <person name="Lundell T."/>
            <person name="Morin E."/>
            <person name="Murat C."/>
            <person name="Sun H."/>
            <person name="Tunlid A."/>
            <person name="Henrissat B."/>
            <person name="Grigoriev I.V."/>
            <person name="Hibbett D.S."/>
            <person name="Martin F."/>
            <person name="Nordberg H.P."/>
            <person name="Cantor M.N."/>
            <person name="Hua S.X."/>
        </authorList>
    </citation>
    <scope>NUCLEOTIDE SEQUENCE [LARGE SCALE GENOMIC DNA]</scope>
    <source>
        <strain evidence="2 3">Foug A</strain>
    </source>
</reference>
<proteinExistence type="predicted"/>
<gene>
    <name evidence="2" type="ORF">SCLCIDRAFT_1099564</name>
</gene>
<evidence type="ECO:0000313" key="3">
    <source>
        <dbReference type="Proteomes" id="UP000053989"/>
    </source>
</evidence>
<organism evidence="2 3">
    <name type="scientific">Scleroderma citrinum Foug A</name>
    <dbReference type="NCBI Taxonomy" id="1036808"/>
    <lineage>
        <taxon>Eukaryota</taxon>
        <taxon>Fungi</taxon>
        <taxon>Dikarya</taxon>
        <taxon>Basidiomycota</taxon>
        <taxon>Agaricomycotina</taxon>
        <taxon>Agaricomycetes</taxon>
        <taxon>Agaricomycetidae</taxon>
        <taxon>Boletales</taxon>
        <taxon>Sclerodermatineae</taxon>
        <taxon>Sclerodermataceae</taxon>
        <taxon>Scleroderma</taxon>
    </lineage>
</organism>
<feature type="region of interest" description="Disordered" evidence="1">
    <location>
        <begin position="36"/>
        <end position="64"/>
    </location>
</feature>
<accession>A0A0C3DPV3</accession>
<reference evidence="3" key="2">
    <citation type="submission" date="2015-01" db="EMBL/GenBank/DDBJ databases">
        <title>Evolutionary Origins and Diversification of the Mycorrhizal Mutualists.</title>
        <authorList>
            <consortium name="DOE Joint Genome Institute"/>
            <consortium name="Mycorrhizal Genomics Consortium"/>
            <person name="Kohler A."/>
            <person name="Kuo A."/>
            <person name="Nagy L.G."/>
            <person name="Floudas D."/>
            <person name="Copeland A."/>
            <person name="Barry K.W."/>
            <person name="Cichocki N."/>
            <person name="Veneault-Fourrey C."/>
            <person name="LaButti K."/>
            <person name="Lindquist E.A."/>
            <person name="Lipzen A."/>
            <person name="Lundell T."/>
            <person name="Morin E."/>
            <person name="Murat C."/>
            <person name="Riley R."/>
            <person name="Ohm R."/>
            <person name="Sun H."/>
            <person name="Tunlid A."/>
            <person name="Henrissat B."/>
            <person name="Grigoriev I.V."/>
            <person name="Hibbett D.S."/>
            <person name="Martin F."/>
        </authorList>
    </citation>
    <scope>NUCLEOTIDE SEQUENCE [LARGE SCALE GENOMIC DNA]</scope>
    <source>
        <strain evidence="3">Foug A</strain>
    </source>
</reference>
<evidence type="ECO:0000256" key="1">
    <source>
        <dbReference type="SAM" id="MobiDB-lite"/>
    </source>
</evidence>
<dbReference type="InParanoid" id="A0A0C3DPV3"/>
<sequence length="64" mass="6509">MNQSDPSPIVDPPGGNGHRCLCGGCGGGAWRTGHAVISGDSSNSGGGLPRTLSSRPCDSRHRHQ</sequence>
<name>A0A0C3DPV3_9AGAM</name>
<dbReference type="AlphaFoldDB" id="A0A0C3DPV3"/>
<dbReference type="Proteomes" id="UP000053989">
    <property type="component" value="Unassembled WGS sequence"/>
</dbReference>
<evidence type="ECO:0000313" key="2">
    <source>
        <dbReference type="EMBL" id="KIM58224.1"/>
    </source>
</evidence>